<organism evidence="9 10">
    <name type="scientific">Mailhella massiliensis</name>
    <dbReference type="NCBI Taxonomy" id="1903261"/>
    <lineage>
        <taxon>Bacteria</taxon>
        <taxon>Pseudomonadati</taxon>
        <taxon>Thermodesulfobacteriota</taxon>
        <taxon>Desulfovibrionia</taxon>
        <taxon>Desulfovibrionales</taxon>
        <taxon>Desulfovibrionaceae</taxon>
        <taxon>Mailhella</taxon>
    </lineage>
</organism>
<evidence type="ECO:0000256" key="2">
    <source>
        <dbReference type="ARBA" id="ARBA00005658"/>
    </source>
</evidence>
<feature type="transmembrane region" description="Helical" evidence="8">
    <location>
        <begin position="485"/>
        <end position="502"/>
    </location>
</feature>
<keyword evidence="6 8" id="KW-1133">Transmembrane helix</keyword>
<evidence type="ECO:0000256" key="6">
    <source>
        <dbReference type="ARBA" id="ARBA00022989"/>
    </source>
</evidence>
<dbReference type="InterPro" id="IPR000060">
    <property type="entry name" value="BCCT_transptr"/>
</dbReference>
<evidence type="ECO:0000256" key="3">
    <source>
        <dbReference type="ARBA" id="ARBA00022448"/>
    </source>
</evidence>
<dbReference type="Proteomes" id="UP000698963">
    <property type="component" value="Unassembled WGS sequence"/>
</dbReference>
<comment type="subcellular location">
    <subcellularLocation>
        <location evidence="1">Cell membrane</location>
        <topology evidence="1">Multi-pass membrane protein</topology>
    </subcellularLocation>
</comment>
<evidence type="ECO:0000256" key="5">
    <source>
        <dbReference type="ARBA" id="ARBA00022692"/>
    </source>
</evidence>
<keyword evidence="7 8" id="KW-0472">Membrane</keyword>
<feature type="transmembrane region" description="Helical" evidence="8">
    <location>
        <begin position="240"/>
        <end position="258"/>
    </location>
</feature>
<dbReference type="PANTHER" id="PTHR30047">
    <property type="entry name" value="HIGH-AFFINITY CHOLINE TRANSPORT PROTEIN-RELATED"/>
    <property type="match status" value="1"/>
</dbReference>
<feature type="transmembrane region" description="Helical" evidence="8">
    <location>
        <begin position="20"/>
        <end position="38"/>
    </location>
</feature>
<dbReference type="GO" id="GO:0005886">
    <property type="term" value="C:plasma membrane"/>
    <property type="evidence" value="ECO:0007669"/>
    <property type="project" value="UniProtKB-SubCell"/>
</dbReference>
<name>A0A921AWY6_9BACT</name>
<feature type="transmembrane region" description="Helical" evidence="8">
    <location>
        <begin position="323"/>
        <end position="342"/>
    </location>
</feature>
<reference evidence="9" key="2">
    <citation type="submission" date="2021-09" db="EMBL/GenBank/DDBJ databases">
        <authorList>
            <person name="Gilroy R."/>
        </authorList>
    </citation>
    <scope>NUCLEOTIDE SEQUENCE</scope>
    <source>
        <strain evidence="9">ChiGjej2B2-19336</strain>
    </source>
</reference>
<dbReference type="RefSeq" id="WP_304122463.1">
    <property type="nucleotide sequence ID" value="NZ_DYZA01000144.1"/>
</dbReference>
<feature type="transmembrane region" description="Helical" evidence="8">
    <location>
        <begin position="98"/>
        <end position="118"/>
    </location>
</feature>
<gene>
    <name evidence="9" type="ORF">K8W16_07150</name>
</gene>
<dbReference type="EMBL" id="DYZA01000144">
    <property type="protein sequence ID" value="HJD97405.1"/>
    <property type="molecule type" value="Genomic_DNA"/>
</dbReference>
<keyword evidence="3" id="KW-0813">Transport</keyword>
<evidence type="ECO:0000256" key="1">
    <source>
        <dbReference type="ARBA" id="ARBA00004651"/>
    </source>
</evidence>
<comment type="caution">
    <text evidence="9">The sequence shown here is derived from an EMBL/GenBank/DDBJ whole genome shotgun (WGS) entry which is preliminary data.</text>
</comment>
<feature type="transmembrane region" description="Helical" evidence="8">
    <location>
        <begin position="270"/>
        <end position="290"/>
    </location>
</feature>
<feature type="transmembrane region" description="Helical" evidence="8">
    <location>
        <begin position="354"/>
        <end position="379"/>
    </location>
</feature>
<dbReference type="GO" id="GO:0022857">
    <property type="term" value="F:transmembrane transporter activity"/>
    <property type="evidence" value="ECO:0007669"/>
    <property type="project" value="InterPro"/>
</dbReference>
<evidence type="ECO:0000256" key="7">
    <source>
        <dbReference type="ARBA" id="ARBA00023136"/>
    </source>
</evidence>
<evidence type="ECO:0000256" key="8">
    <source>
        <dbReference type="SAM" id="Phobius"/>
    </source>
</evidence>
<dbReference type="PANTHER" id="PTHR30047:SF7">
    <property type="entry name" value="HIGH-AFFINITY CHOLINE TRANSPORT PROTEIN"/>
    <property type="match status" value="1"/>
</dbReference>
<feature type="transmembrane region" description="Helical" evidence="8">
    <location>
        <begin position="415"/>
        <end position="437"/>
    </location>
</feature>
<reference evidence="9" key="1">
    <citation type="journal article" date="2021" name="PeerJ">
        <title>Extensive microbial diversity within the chicken gut microbiome revealed by metagenomics and culture.</title>
        <authorList>
            <person name="Gilroy R."/>
            <person name="Ravi A."/>
            <person name="Getino M."/>
            <person name="Pursley I."/>
            <person name="Horton D.L."/>
            <person name="Alikhan N.F."/>
            <person name="Baker D."/>
            <person name="Gharbi K."/>
            <person name="Hall N."/>
            <person name="Watson M."/>
            <person name="Adriaenssens E.M."/>
            <person name="Foster-Nyarko E."/>
            <person name="Jarju S."/>
            <person name="Secka A."/>
            <person name="Antonio M."/>
            <person name="Oren A."/>
            <person name="Chaudhuri R.R."/>
            <person name="La Ragione R."/>
            <person name="Hildebrand F."/>
            <person name="Pallen M.J."/>
        </authorList>
    </citation>
    <scope>NUCLEOTIDE SEQUENCE</scope>
    <source>
        <strain evidence="9">ChiGjej2B2-19336</strain>
    </source>
</reference>
<evidence type="ECO:0000256" key="4">
    <source>
        <dbReference type="ARBA" id="ARBA00022475"/>
    </source>
</evidence>
<dbReference type="Pfam" id="PF02028">
    <property type="entry name" value="BCCT"/>
    <property type="match status" value="1"/>
</dbReference>
<keyword evidence="5 8" id="KW-0812">Transmembrane</keyword>
<feature type="transmembrane region" description="Helical" evidence="8">
    <location>
        <begin position="58"/>
        <end position="77"/>
    </location>
</feature>
<feature type="transmembrane region" description="Helical" evidence="8">
    <location>
        <begin position="150"/>
        <end position="169"/>
    </location>
</feature>
<proteinExistence type="inferred from homology"/>
<comment type="similarity">
    <text evidence="2">Belongs to the BCCT transporter (TC 2.A.15) family.</text>
</comment>
<evidence type="ECO:0000313" key="10">
    <source>
        <dbReference type="Proteomes" id="UP000698963"/>
    </source>
</evidence>
<dbReference type="AlphaFoldDB" id="A0A921AWY6"/>
<evidence type="ECO:0000313" key="9">
    <source>
        <dbReference type="EMBL" id="HJD97405.1"/>
    </source>
</evidence>
<feature type="transmembrane region" description="Helical" evidence="8">
    <location>
        <begin position="201"/>
        <end position="220"/>
    </location>
</feature>
<keyword evidence="4" id="KW-1003">Cell membrane</keyword>
<sequence>MATSTPSHEQENDLRPEKGIFWPAMIGVLLIALPMLFFPKASEELIGAIYTPFSIKFGSLYLWITVGLIVLCIYFACSRYGDIKFGDPGEKPQYSLPSWVAMIFCSGVAGAVMFWSIVEPLWDLITPPQYAEPLSTASFDWALTYMLLHWGPNAWCTYFITALPIAYLFHIRRKPVLRISAASEVVLGKQTNGFIGRACDVFFILGLLFCTAVTMCISLPTVEAALEQIFGIKPSFTVEIVVLIVSAGVAAWSVWSGLNKGIKVLSDINVVIALGMVAYGALCGPTAALFDIFTNAFGKFVGNFWNMNFWTSPFSDSTFPRDWTIFYALFWAGYGPFMGLFIARISRGRTVREVIAWGLVGTCTGGYLIHGVFASYTLYIQYHGILDAVSILKNSGGPAAMMAVLDTLPFGKAVMLVYCAFSTIFLATSVDSGCYVISSVATTRMGVNDDPARWHRSFWALVQALLALGLLSIGGLGVAKIFGNFSGALMALPTMLLTIAWLKIVKKDGHYMLCNFVEKDCTPSGLEAEMAKK</sequence>
<protein>
    <submittedName>
        <fullName evidence="9">BCCT family transporter</fullName>
    </submittedName>
</protein>
<accession>A0A921AWY6</accession>
<feature type="transmembrane region" description="Helical" evidence="8">
    <location>
        <begin position="458"/>
        <end position="479"/>
    </location>
</feature>